<evidence type="ECO:0000313" key="3">
    <source>
        <dbReference type="Proteomes" id="UP001595526"/>
    </source>
</evidence>
<gene>
    <name evidence="2" type="ORF">ACFOET_17830</name>
</gene>
<evidence type="ECO:0000256" key="1">
    <source>
        <dbReference type="SAM" id="SignalP"/>
    </source>
</evidence>
<protein>
    <submittedName>
        <fullName evidence="2">Uncharacterized protein</fullName>
    </submittedName>
</protein>
<organism evidence="2 3">
    <name type="scientific">Parapedobacter deserti</name>
    <dbReference type="NCBI Taxonomy" id="1912957"/>
    <lineage>
        <taxon>Bacteria</taxon>
        <taxon>Pseudomonadati</taxon>
        <taxon>Bacteroidota</taxon>
        <taxon>Sphingobacteriia</taxon>
        <taxon>Sphingobacteriales</taxon>
        <taxon>Sphingobacteriaceae</taxon>
        <taxon>Parapedobacter</taxon>
    </lineage>
</organism>
<name>A0ABV7JQN4_9SPHI</name>
<dbReference type="Proteomes" id="UP001595526">
    <property type="component" value="Unassembled WGS sequence"/>
</dbReference>
<feature type="chain" id="PRO_5047184729" evidence="1">
    <location>
        <begin position="23"/>
        <end position="258"/>
    </location>
</feature>
<feature type="signal peptide" evidence="1">
    <location>
        <begin position="1"/>
        <end position="22"/>
    </location>
</feature>
<keyword evidence="3" id="KW-1185">Reference proteome</keyword>
<dbReference type="RefSeq" id="WP_379025167.1">
    <property type="nucleotide sequence ID" value="NZ_JBHRTA010000047.1"/>
</dbReference>
<sequence length="258" mass="28087">MNLKSIVVVMFLTVAAVTVCFAQGSTFPTNGGNVGIGTTSPSDLLHLNIGANRKGITLRSDGNNAAYADINFIVANDAGIQQGTPVQWIISHRKDGYFSDNPTGQTSLEFYGTKKGGGYIAPLVFKSDGNVILVSSKSAAAANVLIGKTTQQNATYKLDVNGKIRANEITVNTTGADFVFDPDYNLLPLSEVEAHINTHRHLHDIPPASDMQRDGVGLGDISTKMLQKIEELMLYTIEQQKQIHRLEKEIENLKRDRQ</sequence>
<reference evidence="3" key="1">
    <citation type="journal article" date="2019" name="Int. J. Syst. Evol. Microbiol.">
        <title>The Global Catalogue of Microorganisms (GCM) 10K type strain sequencing project: providing services to taxonomists for standard genome sequencing and annotation.</title>
        <authorList>
            <consortium name="The Broad Institute Genomics Platform"/>
            <consortium name="The Broad Institute Genome Sequencing Center for Infectious Disease"/>
            <person name="Wu L."/>
            <person name="Ma J."/>
        </authorList>
    </citation>
    <scope>NUCLEOTIDE SEQUENCE [LARGE SCALE GENOMIC DNA]</scope>
    <source>
        <strain evidence="3">KCTC 52416</strain>
    </source>
</reference>
<dbReference type="EMBL" id="JBHRTA010000047">
    <property type="protein sequence ID" value="MFC3199487.1"/>
    <property type="molecule type" value="Genomic_DNA"/>
</dbReference>
<comment type="caution">
    <text evidence="2">The sequence shown here is derived from an EMBL/GenBank/DDBJ whole genome shotgun (WGS) entry which is preliminary data.</text>
</comment>
<proteinExistence type="predicted"/>
<keyword evidence="1" id="KW-0732">Signal</keyword>
<accession>A0ABV7JQN4</accession>
<evidence type="ECO:0000313" key="2">
    <source>
        <dbReference type="EMBL" id="MFC3199487.1"/>
    </source>
</evidence>